<evidence type="ECO:0000313" key="1">
    <source>
        <dbReference type="EMBL" id="TDK20348.1"/>
    </source>
</evidence>
<keyword evidence="2" id="KW-1185">Reference proteome</keyword>
<accession>A0A4R5TJ82</accession>
<dbReference type="EMBL" id="SMTF01000020">
    <property type="protein sequence ID" value="TDK20348.1"/>
    <property type="molecule type" value="Genomic_DNA"/>
</dbReference>
<dbReference type="AlphaFoldDB" id="A0A4R5TJ82"/>
<organism evidence="1 2">
    <name type="scientific">Luteimonas aestuarii</name>
    <dbReference type="NCBI Taxonomy" id="453837"/>
    <lineage>
        <taxon>Bacteria</taxon>
        <taxon>Pseudomonadati</taxon>
        <taxon>Pseudomonadota</taxon>
        <taxon>Gammaproteobacteria</taxon>
        <taxon>Lysobacterales</taxon>
        <taxon>Lysobacteraceae</taxon>
        <taxon>Luteimonas</taxon>
    </lineage>
</organism>
<comment type="caution">
    <text evidence="1">The sequence shown here is derived from an EMBL/GenBank/DDBJ whole genome shotgun (WGS) entry which is preliminary data.</text>
</comment>
<reference evidence="1 2" key="1">
    <citation type="submission" date="2019-03" db="EMBL/GenBank/DDBJ databases">
        <title>Luteimonas zhaokaii sp.nov., isolated from the rectal contents of Plateau pika in Yushu, Qinghai Province, China.</title>
        <authorList>
            <person name="Zhang G."/>
        </authorList>
    </citation>
    <scope>NUCLEOTIDE SEQUENCE [LARGE SCALE GENOMIC DNA]</scope>
    <source>
        <strain evidence="1 2">B9</strain>
    </source>
</reference>
<dbReference type="RefSeq" id="WP_133323632.1">
    <property type="nucleotide sequence ID" value="NZ_SMTF01000020.1"/>
</dbReference>
<name>A0A4R5TJ82_9GAMM</name>
<protein>
    <submittedName>
        <fullName evidence="1">Uncharacterized protein</fullName>
    </submittedName>
</protein>
<sequence>MILQTELVRDAIERRRPLGKLYRSSIENLLSQYSVVDYVSAENIEIGDSIESFSLIHGLIEKHRHLSRIDISTLLSNSSKKFVAGYNQSKRFPFPFCIDLFDTFIAVEIMPNTLQPELVVISAPSATNNDSLSGVATSFEITGLFISMTPVTEVALTISIDHLLEYFRTGRGKKRLLGIF</sequence>
<evidence type="ECO:0000313" key="2">
    <source>
        <dbReference type="Proteomes" id="UP000294796"/>
    </source>
</evidence>
<proteinExistence type="predicted"/>
<gene>
    <name evidence="1" type="ORF">E2F46_16235</name>
</gene>
<dbReference type="Proteomes" id="UP000294796">
    <property type="component" value="Unassembled WGS sequence"/>
</dbReference>